<proteinExistence type="predicted"/>
<dbReference type="EMBL" id="JAHUTI010020994">
    <property type="protein sequence ID" value="MED6239186.1"/>
    <property type="molecule type" value="Genomic_DNA"/>
</dbReference>
<accession>A0ABU7ALT2</accession>
<sequence length="103" mass="11627">MLIRIDSQDWSVLFSLVSLSYKSSFFCVKSDPDGTKCHLMTHQTGQPTNPDVLFLIVFSNPFSCFLDERLAASVDASRFRFVSVQPFKDFPETNSQSSPKPGR</sequence>
<reference evidence="1 2" key="1">
    <citation type="submission" date="2021-07" db="EMBL/GenBank/DDBJ databases">
        <authorList>
            <person name="Palmer J.M."/>
        </authorList>
    </citation>
    <scope>NUCLEOTIDE SEQUENCE [LARGE SCALE GENOMIC DNA]</scope>
    <source>
        <strain evidence="1 2">AT_MEX2019</strain>
        <tissue evidence="1">Muscle</tissue>
    </source>
</reference>
<organism evidence="1 2">
    <name type="scientific">Ataeniobius toweri</name>
    <dbReference type="NCBI Taxonomy" id="208326"/>
    <lineage>
        <taxon>Eukaryota</taxon>
        <taxon>Metazoa</taxon>
        <taxon>Chordata</taxon>
        <taxon>Craniata</taxon>
        <taxon>Vertebrata</taxon>
        <taxon>Euteleostomi</taxon>
        <taxon>Actinopterygii</taxon>
        <taxon>Neopterygii</taxon>
        <taxon>Teleostei</taxon>
        <taxon>Neoteleostei</taxon>
        <taxon>Acanthomorphata</taxon>
        <taxon>Ovalentaria</taxon>
        <taxon>Atherinomorphae</taxon>
        <taxon>Cyprinodontiformes</taxon>
        <taxon>Goodeidae</taxon>
        <taxon>Ataeniobius</taxon>
    </lineage>
</organism>
<dbReference type="Proteomes" id="UP001345963">
    <property type="component" value="Unassembled WGS sequence"/>
</dbReference>
<comment type="caution">
    <text evidence="1">The sequence shown here is derived from an EMBL/GenBank/DDBJ whole genome shotgun (WGS) entry which is preliminary data.</text>
</comment>
<name>A0ABU7ALT2_9TELE</name>
<keyword evidence="2" id="KW-1185">Reference proteome</keyword>
<protein>
    <submittedName>
        <fullName evidence="1">Uncharacterized protein</fullName>
    </submittedName>
</protein>
<evidence type="ECO:0000313" key="1">
    <source>
        <dbReference type="EMBL" id="MED6239186.1"/>
    </source>
</evidence>
<gene>
    <name evidence="1" type="ORF">ATANTOWER_003124</name>
</gene>
<evidence type="ECO:0000313" key="2">
    <source>
        <dbReference type="Proteomes" id="UP001345963"/>
    </source>
</evidence>